<dbReference type="PANTHER" id="PTHR15139">
    <property type="entry name" value="TUBULIN FOLDING COFACTOR C"/>
    <property type="match status" value="1"/>
</dbReference>
<dbReference type="InterPro" id="IPR017901">
    <property type="entry name" value="C-CAP_CF_C-like"/>
</dbReference>
<organism evidence="9 10">
    <name type="scientific">Decorospora gaudefroyi</name>
    <dbReference type="NCBI Taxonomy" id="184978"/>
    <lineage>
        <taxon>Eukaryota</taxon>
        <taxon>Fungi</taxon>
        <taxon>Dikarya</taxon>
        <taxon>Ascomycota</taxon>
        <taxon>Pezizomycotina</taxon>
        <taxon>Dothideomycetes</taxon>
        <taxon>Pleosporomycetidae</taxon>
        <taxon>Pleosporales</taxon>
        <taxon>Pleosporineae</taxon>
        <taxon>Pleosporaceae</taxon>
        <taxon>Decorospora</taxon>
    </lineage>
</organism>
<sequence length="319" mass="34869">MAAPPAQNEVGLKESFYRNFQHGVATLQEQMVHLSQMSTLDGARNDALDQCLAGIDRLSHDVKDASSYLPAYDQRTYSQTIKTLSEKLQSIRNSFDPPKKFSFKARKTASKAPTNVRAEDDHVPIVTPNTFQASMSSEPTREEKLSPGGETEERKAAVDPGAEHDEIEAGSGIRRPSFSKSTKVTISKHTGLHIILPASASHATSSGTISSLQRCVVDLSPSTINGAPFDVLYLKNIKDSLIICGQVAGAIHITDIENSVIVIACRQFRMHGSKNVDVYLHSTSRPIFEDCEGLRFAPLPGTYLTPSISQSANQWDQID</sequence>
<dbReference type="PANTHER" id="PTHR15139:SF0">
    <property type="entry name" value="TUBULIN-SPECIFIC CHAPERONE C"/>
    <property type="match status" value="1"/>
</dbReference>
<dbReference type="InterPro" id="IPR006599">
    <property type="entry name" value="CARP_motif"/>
</dbReference>
<proteinExistence type="inferred from homology"/>
<dbReference type="PROSITE" id="PS51329">
    <property type="entry name" value="C_CAP_COFACTOR_C"/>
    <property type="match status" value="1"/>
</dbReference>
<feature type="region of interest" description="Disordered" evidence="7">
    <location>
        <begin position="130"/>
        <end position="180"/>
    </location>
</feature>
<dbReference type="InterPro" id="IPR027684">
    <property type="entry name" value="TBCC"/>
</dbReference>
<dbReference type="SMART" id="SM00673">
    <property type="entry name" value="CARP"/>
    <property type="match status" value="1"/>
</dbReference>
<evidence type="ECO:0000256" key="7">
    <source>
        <dbReference type="SAM" id="MobiDB-lite"/>
    </source>
</evidence>
<feature type="compositionally biased region" description="Basic and acidic residues" evidence="7">
    <location>
        <begin position="139"/>
        <end position="164"/>
    </location>
</feature>
<evidence type="ECO:0000256" key="2">
    <source>
        <dbReference type="ARBA" id="ARBA00008848"/>
    </source>
</evidence>
<dbReference type="GO" id="GO:0015631">
    <property type="term" value="F:tubulin binding"/>
    <property type="evidence" value="ECO:0007669"/>
    <property type="project" value="InterPro"/>
</dbReference>
<evidence type="ECO:0000256" key="4">
    <source>
        <dbReference type="ARBA" id="ARBA00022990"/>
    </source>
</evidence>
<dbReference type="InterPro" id="IPR016098">
    <property type="entry name" value="CAP/MinC_C"/>
</dbReference>
<keyword evidence="10" id="KW-1185">Reference proteome</keyword>
<dbReference type="Pfam" id="PF07986">
    <property type="entry name" value="TBCC"/>
    <property type="match status" value="1"/>
</dbReference>
<feature type="non-terminal residue" evidence="9">
    <location>
        <position position="319"/>
    </location>
</feature>
<dbReference type="GO" id="GO:0007021">
    <property type="term" value="P:tubulin complex assembly"/>
    <property type="evidence" value="ECO:0007669"/>
    <property type="project" value="TreeGrafter"/>
</dbReference>
<evidence type="ECO:0000256" key="6">
    <source>
        <dbReference type="ARBA" id="ARBA00026055"/>
    </source>
</evidence>
<accession>A0A6A5KW07</accession>
<dbReference type="InterPro" id="IPR038397">
    <property type="entry name" value="TBCC_N_sf"/>
</dbReference>
<comment type="subcellular location">
    <subcellularLocation>
        <location evidence="1">Cytoplasm</location>
    </subcellularLocation>
</comment>
<evidence type="ECO:0000313" key="9">
    <source>
        <dbReference type="EMBL" id="KAF1839589.1"/>
    </source>
</evidence>
<keyword evidence="5" id="KW-0143">Chaperone</keyword>
<feature type="domain" description="C-CAP/cofactor C-like" evidence="8">
    <location>
        <begin position="176"/>
        <end position="319"/>
    </location>
</feature>
<reference evidence="9" key="1">
    <citation type="submission" date="2020-01" db="EMBL/GenBank/DDBJ databases">
        <authorList>
            <consortium name="DOE Joint Genome Institute"/>
            <person name="Haridas S."/>
            <person name="Albert R."/>
            <person name="Binder M."/>
            <person name="Bloem J."/>
            <person name="Labutti K."/>
            <person name="Salamov A."/>
            <person name="Andreopoulos B."/>
            <person name="Baker S.E."/>
            <person name="Barry K."/>
            <person name="Bills G."/>
            <person name="Bluhm B.H."/>
            <person name="Cannon C."/>
            <person name="Castanera R."/>
            <person name="Culley D.E."/>
            <person name="Daum C."/>
            <person name="Ezra D."/>
            <person name="Gonzalez J.B."/>
            <person name="Henrissat B."/>
            <person name="Kuo A."/>
            <person name="Liang C."/>
            <person name="Lipzen A."/>
            <person name="Lutzoni F."/>
            <person name="Magnuson J."/>
            <person name="Mondo S."/>
            <person name="Nolan M."/>
            <person name="Ohm R."/>
            <person name="Pangilinan J."/>
            <person name="Park H.-J."/>
            <person name="Ramirez L."/>
            <person name="Alfaro M."/>
            <person name="Sun H."/>
            <person name="Tritt A."/>
            <person name="Yoshinaga Y."/>
            <person name="Zwiers L.-H."/>
            <person name="Turgeon B.G."/>
            <person name="Goodwin S.B."/>
            <person name="Spatafora J.W."/>
            <person name="Crous P.W."/>
            <person name="Grigoriev I.V."/>
        </authorList>
    </citation>
    <scope>NUCLEOTIDE SEQUENCE</scope>
    <source>
        <strain evidence="9">P77</strain>
    </source>
</reference>
<dbReference type="GO" id="GO:0005737">
    <property type="term" value="C:cytoplasm"/>
    <property type="evidence" value="ECO:0007669"/>
    <property type="project" value="UniProtKB-SubCell"/>
</dbReference>
<name>A0A6A5KW07_9PLEO</name>
<keyword evidence="4" id="KW-0007">Acetylation</keyword>
<evidence type="ECO:0000313" key="10">
    <source>
        <dbReference type="Proteomes" id="UP000800040"/>
    </source>
</evidence>
<dbReference type="Gene3D" id="2.160.20.70">
    <property type="match status" value="1"/>
</dbReference>
<dbReference type="EMBL" id="ML975244">
    <property type="protein sequence ID" value="KAF1839589.1"/>
    <property type="molecule type" value="Genomic_DNA"/>
</dbReference>
<comment type="subunit">
    <text evidence="6">Supercomplex made of cofactors A to E. Cofactors A and D function by capturing and stabilizing tubulin in a quasi-native conformation. Cofactor E binds to the cofactor D-tubulin complex; interaction with cofactor C then causes the release of tubulin polypeptides that are committed to the native state.</text>
</comment>
<dbReference type="AlphaFoldDB" id="A0A6A5KW07"/>
<comment type="similarity">
    <text evidence="2">Belongs to the TBCC family.</text>
</comment>
<dbReference type="OrthoDB" id="194775at2759"/>
<dbReference type="InterPro" id="IPR012945">
    <property type="entry name" value="Tubulin-bd_cofactor_C_dom"/>
</dbReference>
<dbReference type="Proteomes" id="UP000800040">
    <property type="component" value="Unassembled WGS sequence"/>
</dbReference>
<dbReference type="Pfam" id="PF16752">
    <property type="entry name" value="TBCC_N"/>
    <property type="match status" value="1"/>
</dbReference>
<evidence type="ECO:0000256" key="1">
    <source>
        <dbReference type="ARBA" id="ARBA00004496"/>
    </source>
</evidence>
<dbReference type="GO" id="GO:0007023">
    <property type="term" value="P:post-chaperonin tubulin folding pathway"/>
    <property type="evidence" value="ECO:0007669"/>
    <property type="project" value="InterPro"/>
</dbReference>
<protein>
    <submittedName>
        <fullName evidence="9">TBCC-domain-containing protein</fullName>
    </submittedName>
</protein>
<evidence type="ECO:0000259" key="8">
    <source>
        <dbReference type="PROSITE" id="PS51329"/>
    </source>
</evidence>
<keyword evidence="3" id="KW-0963">Cytoplasm</keyword>
<dbReference type="InterPro" id="IPR031925">
    <property type="entry name" value="TBCC_N"/>
</dbReference>
<evidence type="ECO:0000256" key="3">
    <source>
        <dbReference type="ARBA" id="ARBA00022490"/>
    </source>
</evidence>
<evidence type="ECO:0000256" key="5">
    <source>
        <dbReference type="ARBA" id="ARBA00023186"/>
    </source>
</evidence>
<dbReference type="Gene3D" id="1.20.58.1250">
    <property type="entry name" value="Tubulin Binding Cofactor C, N-terminal domain"/>
    <property type="match status" value="1"/>
</dbReference>
<gene>
    <name evidence="9" type="ORF">BDW02DRAFT_563645</name>
</gene>